<accession>A0A078B103</accession>
<keyword evidence="2 3" id="KW-0121">Carboxypeptidase</keyword>
<proteinExistence type="inferred from homology"/>
<keyword evidence="2" id="KW-0378">Hydrolase</keyword>
<feature type="chain" id="PRO_5006512645" description="Carboxypeptidase" evidence="2">
    <location>
        <begin position="20"/>
        <end position="486"/>
    </location>
</feature>
<dbReference type="OMA" id="DQVYERI"/>
<dbReference type="InParanoid" id="A0A078B103"/>
<keyword evidence="4" id="KW-1185">Reference proteome</keyword>
<dbReference type="AlphaFoldDB" id="A0A078B103"/>
<dbReference type="Gene3D" id="3.40.50.12670">
    <property type="match status" value="1"/>
</dbReference>
<evidence type="ECO:0000256" key="2">
    <source>
        <dbReference type="RuleBase" id="RU361156"/>
    </source>
</evidence>
<sequence length="486" mass="55292">MFKSIAAIAMVGLASVANAYPEVDRVHELLNWPQLTFGLYSGYLPVNNSSKQLHYMGVMSQRDQANDPVIIWFNGGPGCSSMLGFLQEHGPVVLDDGATEFKQNPYSWNREANMFYIESPAGVGYSVCPDQSECNFDDDNSADDNLQAVLTLLQKFPELQHNDLYLAGESYAGIYVPKLAERIDAYLTDNENRTDVYKPNFKGFMVGNGVTDWRYDTVPAFIEMSVWHGLIKRDLYDRLMQCDFSYFGVNPTFNLSAECNQAFEDFNTQTQELNVYDVYGQCYIGNQSQTFQQYESFRQTGFLQSGLEEPSYKKYFTAADYTPFLNRNFAGKKSLKESPPCVFGDPIIAYLNNPQVKSQLNIYENSTSWDLCSMINYNSGLNGSVDIYPKLKGKYRMLKYSGDTDGAVPTLGTLKWINDLNWNITEQYRPYYVYKNDGFRVVAGFTESREGNFTFASIHGTGHMAPQWKRQETYHLIFSFINGQAP</sequence>
<name>A0A078B103_STYLE</name>
<dbReference type="EC" id="3.4.16.-" evidence="2"/>
<dbReference type="InterPro" id="IPR018202">
    <property type="entry name" value="Ser_caboxypep_ser_AS"/>
</dbReference>
<dbReference type="PANTHER" id="PTHR11802">
    <property type="entry name" value="SERINE PROTEASE FAMILY S10 SERINE CARBOXYPEPTIDASE"/>
    <property type="match status" value="1"/>
</dbReference>
<dbReference type="Pfam" id="PF00450">
    <property type="entry name" value="Peptidase_S10"/>
    <property type="match status" value="1"/>
</dbReference>
<feature type="signal peptide" evidence="2">
    <location>
        <begin position="1"/>
        <end position="19"/>
    </location>
</feature>
<dbReference type="EMBL" id="CCKQ01016132">
    <property type="protein sequence ID" value="CDW88011.1"/>
    <property type="molecule type" value="Genomic_DNA"/>
</dbReference>
<gene>
    <name evidence="3" type="primary">Contig6748.g7220</name>
    <name evidence="3" type="ORF">STYLEM_17126</name>
</gene>
<dbReference type="PANTHER" id="PTHR11802:SF201">
    <property type="entry name" value="CARBOXYPEPTIDASE"/>
    <property type="match status" value="1"/>
</dbReference>
<evidence type="ECO:0000313" key="3">
    <source>
        <dbReference type="EMBL" id="CDW88011.1"/>
    </source>
</evidence>
<evidence type="ECO:0000256" key="1">
    <source>
        <dbReference type="ARBA" id="ARBA00009431"/>
    </source>
</evidence>
<dbReference type="Proteomes" id="UP000039865">
    <property type="component" value="Unassembled WGS sequence"/>
</dbReference>
<organism evidence="3 4">
    <name type="scientific">Stylonychia lemnae</name>
    <name type="common">Ciliate</name>
    <dbReference type="NCBI Taxonomy" id="5949"/>
    <lineage>
        <taxon>Eukaryota</taxon>
        <taxon>Sar</taxon>
        <taxon>Alveolata</taxon>
        <taxon>Ciliophora</taxon>
        <taxon>Intramacronucleata</taxon>
        <taxon>Spirotrichea</taxon>
        <taxon>Stichotrichia</taxon>
        <taxon>Sporadotrichida</taxon>
        <taxon>Oxytrichidae</taxon>
        <taxon>Stylonychinae</taxon>
        <taxon>Stylonychia</taxon>
    </lineage>
</organism>
<dbReference type="PRINTS" id="PR00724">
    <property type="entry name" value="CRBOXYPTASEC"/>
</dbReference>
<dbReference type="Gene3D" id="3.40.50.1820">
    <property type="entry name" value="alpha/beta hydrolase"/>
    <property type="match status" value="1"/>
</dbReference>
<evidence type="ECO:0000313" key="4">
    <source>
        <dbReference type="Proteomes" id="UP000039865"/>
    </source>
</evidence>
<dbReference type="InterPro" id="IPR029058">
    <property type="entry name" value="AB_hydrolase_fold"/>
</dbReference>
<dbReference type="OrthoDB" id="287652at2759"/>
<comment type="similarity">
    <text evidence="1 2">Belongs to the peptidase S10 family.</text>
</comment>
<keyword evidence="2" id="KW-0645">Protease</keyword>
<keyword evidence="2" id="KW-0732">Signal</keyword>
<protein>
    <recommendedName>
        <fullName evidence="2">Carboxypeptidase</fullName>
        <ecNumber evidence="2">3.4.16.-</ecNumber>
    </recommendedName>
</protein>
<dbReference type="SUPFAM" id="SSF53474">
    <property type="entry name" value="alpha/beta-Hydrolases"/>
    <property type="match status" value="1"/>
</dbReference>
<dbReference type="GO" id="GO:0006508">
    <property type="term" value="P:proteolysis"/>
    <property type="evidence" value="ECO:0007669"/>
    <property type="project" value="UniProtKB-KW"/>
</dbReference>
<dbReference type="PROSITE" id="PS00131">
    <property type="entry name" value="CARBOXYPEPT_SER_SER"/>
    <property type="match status" value="1"/>
</dbReference>
<dbReference type="GO" id="GO:0004185">
    <property type="term" value="F:serine-type carboxypeptidase activity"/>
    <property type="evidence" value="ECO:0007669"/>
    <property type="project" value="UniProtKB-UniRule"/>
</dbReference>
<reference evidence="3 4" key="1">
    <citation type="submission" date="2014-06" db="EMBL/GenBank/DDBJ databases">
        <authorList>
            <person name="Swart Estienne"/>
        </authorList>
    </citation>
    <scope>NUCLEOTIDE SEQUENCE [LARGE SCALE GENOMIC DNA]</scope>
    <source>
        <strain evidence="3 4">130c</strain>
    </source>
</reference>
<dbReference type="InterPro" id="IPR001563">
    <property type="entry name" value="Peptidase_S10"/>
</dbReference>